<evidence type="ECO:0000313" key="3">
    <source>
        <dbReference type="Proteomes" id="UP000017559"/>
    </source>
</evidence>
<evidence type="ECO:0000313" key="2">
    <source>
        <dbReference type="EMBL" id="ESK84073.1"/>
    </source>
</evidence>
<dbReference type="Proteomes" id="UP000017559">
    <property type="component" value="Unassembled WGS sequence"/>
</dbReference>
<dbReference type="EMBL" id="AWSO01001374">
    <property type="protein sequence ID" value="ESK84073.1"/>
    <property type="molecule type" value="Genomic_DNA"/>
</dbReference>
<organism evidence="2 3">
    <name type="scientific">Moniliophthora roreri (strain MCA 2997)</name>
    <name type="common">Cocoa frosty pod rot fungus</name>
    <name type="synonym">Crinipellis roreri</name>
    <dbReference type="NCBI Taxonomy" id="1381753"/>
    <lineage>
        <taxon>Eukaryota</taxon>
        <taxon>Fungi</taxon>
        <taxon>Dikarya</taxon>
        <taxon>Basidiomycota</taxon>
        <taxon>Agaricomycotina</taxon>
        <taxon>Agaricomycetes</taxon>
        <taxon>Agaricomycetidae</taxon>
        <taxon>Agaricales</taxon>
        <taxon>Marasmiineae</taxon>
        <taxon>Marasmiaceae</taxon>
        <taxon>Moniliophthora</taxon>
    </lineage>
</organism>
<dbReference type="AlphaFoldDB" id="V2WB86"/>
<dbReference type="OrthoDB" id="2564568at2759"/>
<dbReference type="KEGG" id="mrr:Moror_11472"/>
<gene>
    <name evidence="2" type="ORF">Moror_11472</name>
</gene>
<protein>
    <recommendedName>
        <fullName evidence="4">Extracellular membrane protein CFEM domain-containing protein</fullName>
    </recommendedName>
</protein>
<evidence type="ECO:0008006" key="4">
    <source>
        <dbReference type="Google" id="ProtNLM"/>
    </source>
</evidence>
<proteinExistence type="predicted"/>
<feature type="signal peptide" evidence="1">
    <location>
        <begin position="1"/>
        <end position="22"/>
    </location>
</feature>
<accession>V2WB86</accession>
<name>V2WB86_MONRO</name>
<reference evidence="2 3" key="1">
    <citation type="journal article" date="2014" name="BMC Genomics">
        <title>Genome and secretome analysis of the hemibiotrophic fungal pathogen, Moniliophthora roreri, which causes frosty pod rot disease of cacao: mechanisms of the biotrophic and necrotrophic phases.</title>
        <authorList>
            <person name="Meinhardt L.W."/>
            <person name="Costa G.G.L."/>
            <person name="Thomazella D.P.T."/>
            <person name="Teixeira P.J.P.L."/>
            <person name="Carazzolle M.F."/>
            <person name="Schuster S.C."/>
            <person name="Carlson J.E."/>
            <person name="Guiltinan M.J."/>
            <person name="Mieczkowski P."/>
            <person name="Farmer A."/>
            <person name="Ramaraj T."/>
            <person name="Crozier J."/>
            <person name="Davis R.E."/>
            <person name="Shao J."/>
            <person name="Melnick R.L."/>
            <person name="Pereira G.A.G."/>
            <person name="Bailey B.A."/>
        </authorList>
    </citation>
    <scope>NUCLEOTIDE SEQUENCE [LARGE SCALE GENOMIC DNA]</scope>
    <source>
        <strain evidence="2 3">MCA 2997</strain>
    </source>
</reference>
<keyword evidence="1" id="KW-0732">Signal</keyword>
<dbReference type="HOGENOM" id="CLU_1225054_0_0_1"/>
<evidence type="ECO:0000256" key="1">
    <source>
        <dbReference type="SAM" id="SignalP"/>
    </source>
</evidence>
<keyword evidence="3" id="KW-1185">Reference proteome</keyword>
<feature type="chain" id="PRO_5004711320" description="Extracellular membrane protein CFEM domain-containing protein" evidence="1">
    <location>
        <begin position="23"/>
        <end position="226"/>
    </location>
</feature>
<comment type="caution">
    <text evidence="2">The sequence shown here is derived from an EMBL/GenBank/DDBJ whole genome shotgun (WGS) entry which is preliminary data.</text>
</comment>
<sequence>MTLKNFGLAVFTISFFFVEIQGSLFGRQSSTGVTSTPTNIPQSCQGICNVIIDTINTCATFQCLCTPENSNNLTSCVDCISAIKPNETVIEEAQGILNQFGAICNNAGGIPIPTQTASGFSGVVGSPGASTVQSSASVSGGVDSSSPIGPSSILSGSLITSSSPSLSQIPASLSQSGSAVPLTSGATTTTGAPAGAPTNGAALIPLNMLGVAAAAGMGTMFTLMFV</sequence>